<dbReference type="PANTHER" id="PTHR48051">
    <property type="match status" value="1"/>
</dbReference>
<dbReference type="SUPFAM" id="SSF52047">
    <property type="entry name" value="RNI-like"/>
    <property type="match status" value="1"/>
</dbReference>
<comment type="caution">
    <text evidence="5">The sequence shown here is derived from an EMBL/GenBank/DDBJ whole genome shotgun (WGS) entry which is preliminary data.</text>
</comment>
<evidence type="ECO:0000313" key="5">
    <source>
        <dbReference type="EMBL" id="CAF1460016.1"/>
    </source>
</evidence>
<dbReference type="Pfam" id="PF12799">
    <property type="entry name" value="LRR_4"/>
    <property type="match status" value="1"/>
</dbReference>
<keyword evidence="1" id="KW-0433">Leucine-rich repeat</keyword>
<name>A0A815QBW0_9BILA</name>
<evidence type="ECO:0000256" key="2">
    <source>
        <dbReference type="ARBA" id="ARBA00022737"/>
    </source>
</evidence>
<evidence type="ECO:0000259" key="4">
    <source>
        <dbReference type="Pfam" id="PF23598"/>
    </source>
</evidence>
<organism evidence="5 6">
    <name type="scientific">Adineta steineri</name>
    <dbReference type="NCBI Taxonomy" id="433720"/>
    <lineage>
        <taxon>Eukaryota</taxon>
        <taxon>Metazoa</taxon>
        <taxon>Spiralia</taxon>
        <taxon>Gnathifera</taxon>
        <taxon>Rotifera</taxon>
        <taxon>Eurotatoria</taxon>
        <taxon>Bdelloidea</taxon>
        <taxon>Adinetida</taxon>
        <taxon>Adinetidae</taxon>
        <taxon>Adineta</taxon>
    </lineage>
</organism>
<keyword evidence="2" id="KW-0677">Repeat</keyword>
<dbReference type="Pfam" id="PF23598">
    <property type="entry name" value="LRR_14"/>
    <property type="match status" value="1"/>
</dbReference>
<evidence type="ECO:0000313" key="6">
    <source>
        <dbReference type="Proteomes" id="UP000663860"/>
    </source>
</evidence>
<reference evidence="5" key="1">
    <citation type="submission" date="2021-02" db="EMBL/GenBank/DDBJ databases">
        <authorList>
            <person name="Nowell W R."/>
        </authorList>
    </citation>
    <scope>NUCLEOTIDE SEQUENCE</scope>
</reference>
<evidence type="ECO:0000256" key="1">
    <source>
        <dbReference type="ARBA" id="ARBA00022614"/>
    </source>
</evidence>
<dbReference type="InterPro" id="IPR032675">
    <property type="entry name" value="LRR_dom_sf"/>
</dbReference>
<protein>
    <recommendedName>
        <fullName evidence="4">Disease resistance R13L4/SHOC-2-like LRR domain-containing protein</fullName>
    </recommendedName>
</protein>
<dbReference type="GO" id="GO:0005737">
    <property type="term" value="C:cytoplasm"/>
    <property type="evidence" value="ECO:0007669"/>
    <property type="project" value="TreeGrafter"/>
</dbReference>
<dbReference type="EMBL" id="CAJNOE010001952">
    <property type="protein sequence ID" value="CAF1460016.1"/>
    <property type="molecule type" value="Genomic_DNA"/>
</dbReference>
<feature type="compositionally biased region" description="Polar residues" evidence="3">
    <location>
        <begin position="296"/>
        <end position="309"/>
    </location>
</feature>
<evidence type="ECO:0000256" key="3">
    <source>
        <dbReference type="SAM" id="MobiDB-lite"/>
    </source>
</evidence>
<sequence length="323" mass="36764">MLLNSSGWMPELTNETENNTHLLTDDFFTSSSFEQIHSSSSTSSSSCSTESEMDGRRIYCSGRDLHTISSDIFAYPDITYLELSPTREACLNFKLNELPNTIGRLTELRILILDTNNLHKLPNELCNLRQLLILVLSNNSLSALPDNIGNMEQLESIHLANNRIRDLPVSLFQLKNLTFLDLTSNKLRQLSDGIGQLTQLQTLLLYDNRLHFIPESINQLKNLTTLWLGQNRLRTLPRGLTQLKQLDWKHNYLSTMLDENPLVNPPISICRLGFKAMDKWHEKNPSVNSLDLDGVQQKNARQSSVGDGETNKFSVRISTQFYP</sequence>
<dbReference type="InterPro" id="IPR025875">
    <property type="entry name" value="Leu-rich_rpt_4"/>
</dbReference>
<dbReference type="SMART" id="SM00369">
    <property type="entry name" value="LRR_TYP"/>
    <property type="match status" value="6"/>
</dbReference>
<feature type="region of interest" description="Disordered" evidence="3">
    <location>
        <begin position="288"/>
        <end position="309"/>
    </location>
</feature>
<dbReference type="InterPro" id="IPR055414">
    <property type="entry name" value="LRR_R13L4/SHOC2-like"/>
</dbReference>
<dbReference type="InterPro" id="IPR001611">
    <property type="entry name" value="Leu-rich_rpt"/>
</dbReference>
<dbReference type="InterPro" id="IPR003591">
    <property type="entry name" value="Leu-rich_rpt_typical-subtyp"/>
</dbReference>
<accession>A0A815QBW0</accession>
<feature type="domain" description="Disease resistance R13L4/SHOC-2-like LRR" evidence="4">
    <location>
        <begin position="80"/>
        <end position="159"/>
    </location>
</feature>
<dbReference type="SMART" id="SM00365">
    <property type="entry name" value="LRR_SD22"/>
    <property type="match status" value="3"/>
</dbReference>
<dbReference type="SMART" id="SM00364">
    <property type="entry name" value="LRR_BAC"/>
    <property type="match status" value="4"/>
</dbReference>
<gene>
    <name evidence="5" type="ORF">IZO911_LOCUS42868</name>
</gene>
<dbReference type="InterPro" id="IPR050216">
    <property type="entry name" value="LRR_domain-containing"/>
</dbReference>
<dbReference type="PANTHER" id="PTHR48051:SF1">
    <property type="entry name" value="RAS SUPPRESSOR PROTEIN 1"/>
    <property type="match status" value="1"/>
</dbReference>
<proteinExistence type="predicted"/>
<dbReference type="Proteomes" id="UP000663860">
    <property type="component" value="Unassembled WGS sequence"/>
</dbReference>
<dbReference type="PROSITE" id="PS51450">
    <property type="entry name" value="LRR"/>
    <property type="match status" value="3"/>
</dbReference>
<dbReference type="AlphaFoldDB" id="A0A815QBW0"/>
<dbReference type="Gene3D" id="3.80.10.10">
    <property type="entry name" value="Ribonuclease Inhibitor"/>
    <property type="match status" value="2"/>
</dbReference>